<dbReference type="EMBL" id="CAJNOG010000546">
    <property type="protein sequence ID" value="CAF1290648.1"/>
    <property type="molecule type" value="Genomic_DNA"/>
</dbReference>
<proteinExistence type="predicted"/>
<name>A0A815CZ86_9BILA</name>
<evidence type="ECO:0000313" key="2">
    <source>
        <dbReference type="Proteomes" id="UP000663845"/>
    </source>
</evidence>
<gene>
    <name evidence="1" type="ORF">JYZ213_LOCUS31754</name>
</gene>
<protein>
    <submittedName>
        <fullName evidence="1">Uncharacterized protein</fullName>
    </submittedName>
</protein>
<reference evidence="1" key="1">
    <citation type="submission" date="2021-02" db="EMBL/GenBank/DDBJ databases">
        <authorList>
            <person name="Nowell W R."/>
        </authorList>
    </citation>
    <scope>NUCLEOTIDE SEQUENCE</scope>
</reference>
<dbReference type="Proteomes" id="UP000663845">
    <property type="component" value="Unassembled WGS sequence"/>
</dbReference>
<dbReference type="AlphaFoldDB" id="A0A815CZ86"/>
<comment type="caution">
    <text evidence="1">The sequence shown here is derived from an EMBL/GenBank/DDBJ whole genome shotgun (WGS) entry which is preliminary data.</text>
</comment>
<feature type="non-terminal residue" evidence="1">
    <location>
        <position position="1"/>
    </location>
</feature>
<evidence type="ECO:0000313" key="1">
    <source>
        <dbReference type="EMBL" id="CAF1290648.1"/>
    </source>
</evidence>
<sequence length="156" mass="18027">MDVLYSLFGVDNQRLHMIVKEKTFTNTLTFVLTTITGNILSIADSITDRFCTNILPNIDYNIKSLILESQSMERILLAANYPNLTELKLYNVNDHVISRHFTAFTTWSSLNLTKLCVDVFCFDDCFALLDGRLKQLNTFIVRIYYINDELSSVYNM</sequence>
<accession>A0A815CZ86</accession>
<organism evidence="1 2">
    <name type="scientific">Adineta steineri</name>
    <dbReference type="NCBI Taxonomy" id="433720"/>
    <lineage>
        <taxon>Eukaryota</taxon>
        <taxon>Metazoa</taxon>
        <taxon>Spiralia</taxon>
        <taxon>Gnathifera</taxon>
        <taxon>Rotifera</taxon>
        <taxon>Eurotatoria</taxon>
        <taxon>Bdelloidea</taxon>
        <taxon>Adinetida</taxon>
        <taxon>Adinetidae</taxon>
        <taxon>Adineta</taxon>
    </lineage>
</organism>